<name>A0A223S068_9ACTN</name>
<dbReference type="KEGG" id="ngv:CDO52_00645"/>
<reference evidence="1 2" key="1">
    <citation type="submission" date="2017-08" db="EMBL/GenBank/DDBJ databases">
        <title>The complete genome sequence of Nocardiopsis gilva YIM 90087.</title>
        <authorList>
            <person name="Yin M."/>
            <person name="Tang S."/>
        </authorList>
    </citation>
    <scope>NUCLEOTIDE SEQUENCE [LARGE SCALE GENOMIC DNA]</scope>
    <source>
        <strain evidence="1 2">YIM 90087</strain>
    </source>
</reference>
<accession>A0A223S068</accession>
<dbReference type="RefSeq" id="WP_017619480.1">
    <property type="nucleotide sequence ID" value="NZ_ANBG01000245.1"/>
</dbReference>
<proteinExistence type="predicted"/>
<sequence>MSTKKERDQITAMGVDAWHDVDKILSERGERWPHTDTMTWGPGLHGAMHEANVYAKVLGVLGCSQALDLIIHRHDQDCARCETAATG</sequence>
<dbReference type="Proteomes" id="UP000215005">
    <property type="component" value="Chromosome"/>
</dbReference>
<keyword evidence="2" id="KW-1185">Reference proteome</keyword>
<organism evidence="1 2">
    <name type="scientific">Nocardiopsis gilva YIM 90087</name>
    <dbReference type="NCBI Taxonomy" id="1235441"/>
    <lineage>
        <taxon>Bacteria</taxon>
        <taxon>Bacillati</taxon>
        <taxon>Actinomycetota</taxon>
        <taxon>Actinomycetes</taxon>
        <taxon>Streptosporangiales</taxon>
        <taxon>Nocardiopsidaceae</taxon>
        <taxon>Nocardiopsis</taxon>
    </lineage>
</organism>
<gene>
    <name evidence="1" type="ORF">CDO52_00645</name>
</gene>
<dbReference type="OrthoDB" id="5198248at2"/>
<dbReference type="AlphaFoldDB" id="A0A223S068"/>
<evidence type="ECO:0000313" key="1">
    <source>
        <dbReference type="EMBL" id="ASU81487.1"/>
    </source>
</evidence>
<protein>
    <submittedName>
        <fullName evidence="1">Uncharacterized protein</fullName>
    </submittedName>
</protein>
<dbReference type="EMBL" id="CP022753">
    <property type="protein sequence ID" value="ASU81487.1"/>
    <property type="molecule type" value="Genomic_DNA"/>
</dbReference>
<evidence type="ECO:0000313" key="2">
    <source>
        <dbReference type="Proteomes" id="UP000215005"/>
    </source>
</evidence>